<dbReference type="Proteomes" id="UP001146351">
    <property type="component" value="Unassembled WGS sequence"/>
</dbReference>
<keyword evidence="3" id="KW-1185">Reference proteome</keyword>
<comment type="caution">
    <text evidence="2">The sequence shown here is derived from an EMBL/GenBank/DDBJ whole genome shotgun (WGS) entry which is preliminary data.</text>
</comment>
<evidence type="ECO:0000313" key="2">
    <source>
        <dbReference type="EMBL" id="KAJ5171765.1"/>
    </source>
</evidence>
<sequence length="239" mass="26689">MSTIPLPITSKSRGSELEPAYASPIVSRVVLSEMGVDMASLHRHNRKTQLPRALNDEAGKLGDDGRKRRTNGSSDDKGEIAEDGFSDEDLRVGGPYLCSIPFSSTALPWTNPLQDLLQHKTSNGERIFTRIRQILSSKNVHVIEGACWDDPVMVSLNRSNFNPEPEHVPIITIFATRHAMDDLWPRTARQIHFLLQGEHFGHVSVDIIDLHALRPPKTLTVSMSDPILKSRSLRVSFPE</sequence>
<accession>A0A9W9I7N7</accession>
<evidence type="ECO:0000313" key="3">
    <source>
        <dbReference type="Proteomes" id="UP001146351"/>
    </source>
</evidence>
<organism evidence="2 3">
    <name type="scientific">Penicillium capsulatum</name>
    <dbReference type="NCBI Taxonomy" id="69766"/>
    <lineage>
        <taxon>Eukaryota</taxon>
        <taxon>Fungi</taxon>
        <taxon>Dikarya</taxon>
        <taxon>Ascomycota</taxon>
        <taxon>Pezizomycotina</taxon>
        <taxon>Eurotiomycetes</taxon>
        <taxon>Eurotiomycetidae</taxon>
        <taxon>Eurotiales</taxon>
        <taxon>Aspergillaceae</taxon>
        <taxon>Penicillium</taxon>
    </lineage>
</organism>
<reference evidence="2" key="1">
    <citation type="submission" date="2022-11" db="EMBL/GenBank/DDBJ databases">
        <authorList>
            <person name="Petersen C."/>
        </authorList>
    </citation>
    <scope>NUCLEOTIDE SEQUENCE</scope>
    <source>
        <strain evidence="2">IBT 21917</strain>
    </source>
</reference>
<dbReference type="EMBL" id="JAPQKO010000003">
    <property type="protein sequence ID" value="KAJ5171765.1"/>
    <property type="molecule type" value="Genomic_DNA"/>
</dbReference>
<evidence type="ECO:0000256" key="1">
    <source>
        <dbReference type="SAM" id="MobiDB-lite"/>
    </source>
</evidence>
<feature type="region of interest" description="Disordered" evidence="1">
    <location>
        <begin position="43"/>
        <end position="86"/>
    </location>
</feature>
<feature type="compositionally biased region" description="Basic and acidic residues" evidence="1">
    <location>
        <begin position="54"/>
        <end position="66"/>
    </location>
</feature>
<reference evidence="2" key="2">
    <citation type="journal article" date="2023" name="IMA Fungus">
        <title>Comparative genomic study of the Penicillium genus elucidates a diverse pangenome and 15 lateral gene transfer events.</title>
        <authorList>
            <person name="Petersen C."/>
            <person name="Sorensen T."/>
            <person name="Nielsen M.R."/>
            <person name="Sondergaard T.E."/>
            <person name="Sorensen J.L."/>
            <person name="Fitzpatrick D.A."/>
            <person name="Frisvad J.C."/>
            <person name="Nielsen K.L."/>
        </authorList>
    </citation>
    <scope>NUCLEOTIDE SEQUENCE</scope>
    <source>
        <strain evidence="2">IBT 21917</strain>
    </source>
</reference>
<dbReference type="OrthoDB" id="5424209at2759"/>
<gene>
    <name evidence="2" type="ORF">N7492_004358</name>
</gene>
<dbReference type="AlphaFoldDB" id="A0A9W9I7N7"/>
<name>A0A9W9I7N7_9EURO</name>
<protein>
    <submittedName>
        <fullName evidence="2">Uncharacterized protein</fullName>
    </submittedName>
</protein>
<proteinExistence type="predicted"/>